<dbReference type="Proteomes" id="UP000886523">
    <property type="component" value="Unassembled WGS sequence"/>
</dbReference>
<feature type="compositionally biased region" description="Polar residues" evidence="1">
    <location>
        <begin position="503"/>
        <end position="512"/>
    </location>
</feature>
<feature type="region of interest" description="Disordered" evidence="1">
    <location>
        <begin position="1"/>
        <end position="79"/>
    </location>
</feature>
<protein>
    <submittedName>
        <fullName evidence="2">Uncharacterized protein</fullName>
    </submittedName>
</protein>
<evidence type="ECO:0000256" key="1">
    <source>
        <dbReference type="SAM" id="MobiDB-lite"/>
    </source>
</evidence>
<feature type="compositionally biased region" description="Polar residues" evidence="1">
    <location>
        <begin position="31"/>
        <end position="46"/>
    </location>
</feature>
<feature type="compositionally biased region" description="Low complexity" evidence="1">
    <location>
        <begin position="129"/>
        <end position="138"/>
    </location>
</feature>
<name>A0A9P6B9B8_9AGAM</name>
<reference evidence="2" key="1">
    <citation type="journal article" date="2020" name="Nat. Commun.">
        <title>Large-scale genome sequencing of mycorrhizal fungi provides insights into the early evolution of symbiotic traits.</title>
        <authorList>
            <person name="Miyauchi S."/>
            <person name="Kiss E."/>
            <person name="Kuo A."/>
            <person name="Drula E."/>
            <person name="Kohler A."/>
            <person name="Sanchez-Garcia M."/>
            <person name="Morin E."/>
            <person name="Andreopoulos B."/>
            <person name="Barry K.W."/>
            <person name="Bonito G."/>
            <person name="Buee M."/>
            <person name="Carver A."/>
            <person name="Chen C."/>
            <person name="Cichocki N."/>
            <person name="Clum A."/>
            <person name="Culley D."/>
            <person name="Crous P.W."/>
            <person name="Fauchery L."/>
            <person name="Girlanda M."/>
            <person name="Hayes R.D."/>
            <person name="Keri Z."/>
            <person name="LaButti K."/>
            <person name="Lipzen A."/>
            <person name="Lombard V."/>
            <person name="Magnuson J."/>
            <person name="Maillard F."/>
            <person name="Murat C."/>
            <person name="Nolan M."/>
            <person name="Ohm R.A."/>
            <person name="Pangilinan J."/>
            <person name="Pereira M.F."/>
            <person name="Perotto S."/>
            <person name="Peter M."/>
            <person name="Pfister S."/>
            <person name="Riley R."/>
            <person name="Sitrit Y."/>
            <person name="Stielow J.B."/>
            <person name="Szollosi G."/>
            <person name="Zifcakova L."/>
            <person name="Stursova M."/>
            <person name="Spatafora J.W."/>
            <person name="Tedersoo L."/>
            <person name="Vaario L.M."/>
            <person name="Yamada A."/>
            <person name="Yan M."/>
            <person name="Wang P."/>
            <person name="Xu J."/>
            <person name="Bruns T."/>
            <person name="Baldrian P."/>
            <person name="Vilgalys R."/>
            <person name="Dunand C."/>
            <person name="Henrissat B."/>
            <person name="Grigoriev I.V."/>
            <person name="Hibbett D."/>
            <person name="Nagy L.G."/>
            <person name="Martin F.M."/>
        </authorList>
    </citation>
    <scope>NUCLEOTIDE SEQUENCE</scope>
    <source>
        <strain evidence="2">UP504</strain>
    </source>
</reference>
<accession>A0A9P6B9B8</accession>
<feature type="region of interest" description="Disordered" evidence="1">
    <location>
        <begin position="485"/>
        <end position="564"/>
    </location>
</feature>
<evidence type="ECO:0000313" key="3">
    <source>
        <dbReference type="Proteomes" id="UP000886523"/>
    </source>
</evidence>
<feature type="compositionally biased region" description="Acidic residues" evidence="1">
    <location>
        <begin position="520"/>
        <end position="534"/>
    </location>
</feature>
<feature type="compositionally biased region" description="Basic and acidic residues" evidence="1">
    <location>
        <begin position="535"/>
        <end position="546"/>
    </location>
</feature>
<evidence type="ECO:0000313" key="2">
    <source>
        <dbReference type="EMBL" id="KAF9520144.1"/>
    </source>
</evidence>
<gene>
    <name evidence="2" type="ORF">BS47DRAFT_1387486</name>
</gene>
<feature type="region of interest" description="Disordered" evidence="1">
    <location>
        <begin position="92"/>
        <end position="138"/>
    </location>
</feature>
<comment type="caution">
    <text evidence="2">The sequence shown here is derived from an EMBL/GenBank/DDBJ whole genome shotgun (WGS) entry which is preliminary data.</text>
</comment>
<proteinExistence type="predicted"/>
<organism evidence="2 3">
    <name type="scientific">Hydnum rufescens UP504</name>
    <dbReference type="NCBI Taxonomy" id="1448309"/>
    <lineage>
        <taxon>Eukaryota</taxon>
        <taxon>Fungi</taxon>
        <taxon>Dikarya</taxon>
        <taxon>Basidiomycota</taxon>
        <taxon>Agaricomycotina</taxon>
        <taxon>Agaricomycetes</taxon>
        <taxon>Cantharellales</taxon>
        <taxon>Hydnaceae</taxon>
        <taxon>Hydnum</taxon>
    </lineage>
</organism>
<sequence>MSEVDQNLGQGSGPLGRRLAHGHVQARSGGTKVSSNQVDTLRGQTPSAPPSHAVKLTGMGGVGDNAAYDNTDPPRKKPRLVPTKGSILSLPQFPASSVSPSGSNIASLRPSGPLPSPRETMHAPSSYQGNGTNTLGRLGTKERVEVFQKIISAMDSELKTLQSSFNEERTARIALEKKLSILDAQIQENAREDEPYVSSGGQDIQPVIPKEIVKGKTKGKGRAEDKDPHRGDFLAITSAAFYKMMGCKGTKDLLDPLPNGDYWIDRDSDEYLRPNWKKDWKGANDAWEFPLINFVRTNGPTLAKRPGFDMSASCFSNADIGKRIKALFVAAKAKYMLSDSKHRCYRSNWSTEYKENKGVYLPFPLYSRSTGLSDVKKLKKALERREARSSTKFQHPSYNFMFDDDYQQAQGFFEELDAAVIEWRNKTKQETGQKNPTMHHARHRDFMLLNQCDIPVVPVERSHNRIAPRFVHQDYLEAHPEHHTRIADNNEEWNGESEERSPNSDSRMNNHSELAGLNDDGGDEGESPQSEDDEDHTKEPNDDHYYYIDPSLMDETSEDDGEIPQFYRLSGAYN</sequence>
<dbReference type="EMBL" id="MU128913">
    <property type="protein sequence ID" value="KAF9520144.1"/>
    <property type="molecule type" value="Genomic_DNA"/>
</dbReference>
<dbReference type="AlphaFoldDB" id="A0A9P6B9B8"/>
<keyword evidence="3" id="KW-1185">Reference proteome</keyword>
<feature type="compositionally biased region" description="Polar residues" evidence="1">
    <location>
        <begin position="94"/>
        <end position="106"/>
    </location>
</feature>